<name>A0ABU8S5R8_9SPHN</name>
<evidence type="ECO:0000256" key="6">
    <source>
        <dbReference type="ARBA" id="ARBA00023049"/>
    </source>
</evidence>
<dbReference type="CDD" id="cd12797">
    <property type="entry name" value="M23_peptidase"/>
    <property type="match status" value="1"/>
</dbReference>
<comment type="caution">
    <text evidence="8">The sequence shown here is derived from an EMBL/GenBank/DDBJ whole genome shotgun (WGS) entry which is preliminary data.</text>
</comment>
<evidence type="ECO:0000256" key="3">
    <source>
        <dbReference type="ARBA" id="ARBA00022723"/>
    </source>
</evidence>
<keyword evidence="6" id="KW-0482">Metalloprotease</keyword>
<evidence type="ECO:0000313" key="9">
    <source>
        <dbReference type="Proteomes" id="UP001379235"/>
    </source>
</evidence>
<evidence type="ECO:0000313" key="8">
    <source>
        <dbReference type="EMBL" id="MEJ6009209.1"/>
    </source>
</evidence>
<dbReference type="PANTHER" id="PTHR21666">
    <property type="entry name" value="PEPTIDASE-RELATED"/>
    <property type="match status" value="1"/>
</dbReference>
<dbReference type="Gene3D" id="2.70.70.10">
    <property type="entry name" value="Glucose Permease (Domain IIA)"/>
    <property type="match status" value="1"/>
</dbReference>
<keyword evidence="3" id="KW-0479">Metal-binding</keyword>
<proteinExistence type="predicted"/>
<dbReference type="RefSeq" id="WP_339965060.1">
    <property type="nucleotide sequence ID" value="NZ_JBBHJY010000001.1"/>
</dbReference>
<dbReference type="PANTHER" id="PTHR21666:SF288">
    <property type="entry name" value="CELL DIVISION PROTEIN YTFB"/>
    <property type="match status" value="1"/>
</dbReference>
<dbReference type="InterPro" id="IPR050570">
    <property type="entry name" value="Cell_wall_metabolism_enzyme"/>
</dbReference>
<keyword evidence="5" id="KW-0862">Zinc</keyword>
<dbReference type="InterPro" id="IPR011055">
    <property type="entry name" value="Dup_hybrid_motif"/>
</dbReference>
<dbReference type="EC" id="3.4.-.-" evidence="8"/>
<dbReference type="SUPFAM" id="SSF51261">
    <property type="entry name" value="Duplicated hybrid motif"/>
    <property type="match status" value="1"/>
</dbReference>
<reference evidence="8 9" key="1">
    <citation type="submission" date="2024-03" db="EMBL/GenBank/DDBJ databases">
        <authorList>
            <person name="Jo J.-H."/>
        </authorList>
    </citation>
    <scope>NUCLEOTIDE SEQUENCE [LARGE SCALE GENOMIC DNA]</scope>
    <source>
        <strain evidence="8 9">AS3R-12</strain>
    </source>
</reference>
<evidence type="ECO:0000259" key="7">
    <source>
        <dbReference type="Pfam" id="PF01551"/>
    </source>
</evidence>
<dbReference type="Proteomes" id="UP001379235">
    <property type="component" value="Unassembled WGS sequence"/>
</dbReference>
<dbReference type="InterPro" id="IPR016047">
    <property type="entry name" value="M23ase_b-sheet_dom"/>
</dbReference>
<keyword evidence="9" id="KW-1185">Reference proteome</keyword>
<accession>A0ABU8S5R8</accession>
<sequence>MNPRDFLLRALGGIAVVGALVFAVGTVPSAPPVPQKFDVQSAQLTRSEPGRTALAVPAAPPPVYALPPIPSLVIPIEGVAPRQLVDTFTQARAGGMRRHDAIDIMAPTGTPVRAATAGQVEKLFLSRDGGNTIYVRSSDRRVIYYYAHLDQYAPDLVEGQLVSAGQVIGTVGFSGNANPAGPHLHFAMLVTRPEARWHEQAMPVNPYPLLTRR</sequence>
<keyword evidence="4 8" id="KW-0378">Hydrolase</keyword>
<evidence type="ECO:0000256" key="2">
    <source>
        <dbReference type="ARBA" id="ARBA00022670"/>
    </source>
</evidence>
<organism evidence="8 9">
    <name type="scientific">Novosphingobium aquae</name>
    <dbReference type="NCBI Taxonomy" id="3133435"/>
    <lineage>
        <taxon>Bacteria</taxon>
        <taxon>Pseudomonadati</taxon>
        <taxon>Pseudomonadota</taxon>
        <taxon>Alphaproteobacteria</taxon>
        <taxon>Sphingomonadales</taxon>
        <taxon>Sphingomonadaceae</taxon>
        <taxon>Novosphingobium</taxon>
    </lineage>
</organism>
<gene>
    <name evidence="8" type="ORF">WG900_04670</name>
</gene>
<evidence type="ECO:0000256" key="5">
    <source>
        <dbReference type="ARBA" id="ARBA00022833"/>
    </source>
</evidence>
<evidence type="ECO:0000256" key="1">
    <source>
        <dbReference type="ARBA" id="ARBA00001947"/>
    </source>
</evidence>
<keyword evidence="2" id="KW-0645">Protease</keyword>
<dbReference type="Pfam" id="PF01551">
    <property type="entry name" value="Peptidase_M23"/>
    <property type="match status" value="1"/>
</dbReference>
<dbReference type="EMBL" id="JBBHJY010000001">
    <property type="protein sequence ID" value="MEJ6009209.1"/>
    <property type="molecule type" value="Genomic_DNA"/>
</dbReference>
<protein>
    <submittedName>
        <fullName evidence="8">M23 family metallopeptidase</fullName>
        <ecNumber evidence="8">3.4.-.-</ecNumber>
    </submittedName>
</protein>
<dbReference type="GO" id="GO:0016787">
    <property type="term" value="F:hydrolase activity"/>
    <property type="evidence" value="ECO:0007669"/>
    <property type="project" value="UniProtKB-KW"/>
</dbReference>
<comment type="cofactor">
    <cofactor evidence="1">
        <name>Zn(2+)</name>
        <dbReference type="ChEBI" id="CHEBI:29105"/>
    </cofactor>
</comment>
<feature type="domain" description="M23ase beta-sheet core" evidence="7">
    <location>
        <begin position="98"/>
        <end position="190"/>
    </location>
</feature>
<evidence type="ECO:0000256" key="4">
    <source>
        <dbReference type="ARBA" id="ARBA00022801"/>
    </source>
</evidence>